<evidence type="ECO:0000256" key="5">
    <source>
        <dbReference type="ARBA" id="ARBA00022737"/>
    </source>
</evidence>
<keyword evidence="1" id="KW-0963">Cytoplasm</keyword>
<evidence type="ECO:0000256" key="3">
    <source>
        <dbReference type="ARBA" id="ARBA00022556"/>
    </source>
</evidence>
<evidence type="ECO:0000313" key="10">
    <source>
        <dbReference type="Proteomes" id="UP000317429"/>
    </source>
</evidence>
<dbReference type="EC" id="2.3.1.129" evidence="9"/>
<keyword evidence="10" id="KW-1185">Reference proteome</keyword>
<name>A0A518DF68_9BACT</name>
<evidence type="ECO:0000259" key="8">
    <source>
        <dbReference type="Pfam" id="PF13720"/>
    </source>
</evidence>
<dbReference type="InterPro" id="IPR010137">
    <property type="entry name" value="Lipid_A_LpxA"/>
</dbReference>
<keyword evidence="2" id="KW-0444">Lipid biosynthesis</keyword>
<dbReference type="Gene3D" id="2.160.10.10">
    <property type="entry name" value="Hexapeptide repeat proteins"/>
    <property type="match status" value="1"/>
</dbReference>
<accession>A0A518DF68</accession>
<dbReference type="NCBIfam" id="NF003657">
    <property type="entry name" value="PRK05289.1"/>
    <property type="match status" value="1"/>
</dbReference>
<dbReference type="InterPro" id="IPR001451">
    <property type="entry name" value="Hexapep"/>
</dbReference>
<dbReference type="EMBL" id="CP036291">
    <property type="protein sequence ID" value="QDU90082.1"/>
    <property type="molecule type" value="Genomic_DNA"/>
</dbReference>
<dbReference type="AlphaFoldDB" id="A0A518DF68"/>
<dbReference type="InterPro" id="IPR011004">
    <property type="entry name" value="Trimer_LpxA-like_sf"/>
</dbReference>
<dbReference type="Gene3D" id="1.20.1180.10">
    <property type="entry name" value="Udp N-acetylglucosamine O-acyltransferase, C-terminal domain"/>
    <property type="match status" value="1"/>
</dbReference>
<dbReference type="PANTHER" id="PTHR43480">
    <property type="entry name" value="ACYL-[ACYL-CARRIER-PROTEIN]--UDP-N-ACETYLGLUCOSAMINE O-ACYLTRANSFERASE"/>
    <property type="match status" value="1"/>
</dbReference>
<dbReference type="Proteomes" id="UP000317429">
    <property type="component" value="Chromosome"/>
</dbReference>
<evidence type="ECO:0000256" key="6">
    <source>
        <dbReference type="ARBA" id="ARBA00023098"/>
    </source>
</evidence>
<dbReference type="CDD" id="cd03351">
    <property type="entry name" value="LbH_UDP-GlcNAc_AT"/>
    <property type="match status" value="1"/>
</dbReference>
<sequence>MAASIATTAWVDPRAKIAEEVEIGPFCVIGPDVSIGAGTRLLNNVTLMGCVKLGKDNLLYPNCVIGGEPQDISYQGTDTRVEIGDSNIIREGVTVNRASEKEDGVTRVGSNNFLMAGVHVAHDCKLGDHIIIANGTMLGGHVHVHDRASISGGVAVHHYSTIGSYSFTGGLSRVLHDVPPFMLAEGIPARPRCINIVALKRNGFTPEVIDTLAEAHRLLYRSKVGLNAARETLGAAGADCPQLRSLIQFIEVQNDGRHGRGREAKRAA</sequence>
<keyword evidence="6" id="KW-0443">Lipid metabolism</keyword>
<proteinExistence type="predicted"/>
<keyword evidence="4 9" id="KW-0808">Transferase</keyword>
<dbReference type="PROSITE" id="PS00101">
    <property type="entry name" value="HEXAPEP_TRANSFERASES"/>
    <property type="match status" value="1"/>
</dbReference>
<reference evidence="9 10" key="1">
    <citation type="submission" date="2019-02" db="EMBL/GenBank/DDBJ databases">
        <title>Deep-cultivation of Planctomycetes and their phenomic and genomic characterization uncovers novel biology.</title>
        <authorList>
            <person name="Wiegand S."/>
            <person name="Jogler M."/>
            <person name="Boedeker C."/>
            <person name="Pinto D."/>
            <person name="Vollmers J."/>
            <person name="Rivas-Marin E."/>
            <person name="Kohn T."/>
            <person name="Peeters S.H."/>
            <person name="Heuer A."/>
            <person name="Rast P."/>
            <person name="Oberbeckmann S."/>
            <person name="Bunk B."/>
            <person name="Jeske O."/>
            <person name="Meyerdierks A."/>
            <person name="Storesund J.E."/>
            <person name="Kallscheuer N."/>
            <person name="Luecker S."/>
            <person name="Lage O.M."/>
            <person name="Pohl T."/>
            <person name="Merkel B.J."/>
            <person name="Hornburger P."/>
            <person name="Mueller R.-W."/>
            <person name="Bruemmer F."/>
            <person name="Labrenz M."/>
            <person name="Spormann A.M."/>
            <person name="Op den Camp H."/>
            <person name="Overmann J."/>
            <person name="Amann R."/>
            <person name="Jetten M.S.M."/>
            <person name="Mascher T."/>
            <person name="Medema M.H."/>
            <person name="Devos D.P."/>
            <person name="Kaster A.-K."/>
            <person name="Ovreas L."/>
            <person name="Rohde M."/>
            <person name="Galperin M.Y."/>
            <person name="Jogler C."/>
        </authorList>
    </citation>
    <scope>NUCLEOTIDE SEQUENCE [LARGE SCALE GENOMIC DNA]</scope>
    <source>
        <strain evidence="9 10">Pla175</strain>
    </source>
</reference>
<evidence type="ECO:0000313" key="9">
    <source>
        <dbReference type="EMBL" id="QDU90082.1"/>
    </source>
</evidence>
<organism evidence="9 10">
    <name type="scientific">Pirellulimonas nuda</name>
    <dbReference type="NCBI Taxonomy" id="2528009"/>
    <lineage>
        <taxon>Bacteria</taxon>
        <taxon>Pseudomonadati</taxon>
        <taxon>Planctomycetota</taxon>
        <taxon>Planctomycetia</taxon>
        <taxon>Pirellulales</taxon>
        <taxon>Lacipirellulaceae</taxon>
        <taxon>Pirellulimonas</taxon>
    </lineage>
</organism>
<dbReference type="InterPro" id="IPR018357">
    <property type="entry name" value="Hexapep_transf_CS"/>
</dbReference>
<dbReference type="Pfam" id="PF00132">
    <property type="entry name" value="Hexapep"/>
    <property type="match status" value="1"/>
</dbReference>
<keyword evidence="7 9" id="KW-0012">Acyltransferase</keyword>
<dbReference type="PANTHER" id="PTHR43480:SF1">
    <property type="entry name" value="ACYL-[ACYL-CARRIER-PROTEIN]--UDP-N-ACETYLGLUCOSAMINE O-ACYLTRANSFERASE, MITOCHONDRIAL-RELATED"/>
    <property type="match status" value="1"/>
</dbReference>
<keyword evidence="5" id="KW-0677">Repeat</keyword>
<evidence type="ECO:0000256" key="2">
    <source>
        <dbReference type="ARBA" id="ARBA00022516"/>
    </source>
</evidence>
<dbReference type="InterPro" id="IPR029098">
    <property type="entry name" value="Acetyltransf_C"/>
</dbReference>
<evidence type="ECO:0000256" key="1">
    <source>
        <dbReference type="ARBA" id="ARBA00022490"/>
    </source>
</evidence>
<dbReference type="KEGG" id="pnd:Pla175_34820"/>
<gene>
    <name evidence="9" type="primary">lpxA_1</name>
    <name evidence="9" type="ORF">Pla175_34820</name>
</gene>
<evidence type="ECO:0000256" key="4">
    <source>
        <dbReference type="ARBA" id="ARBA00022679"/>
    </source>
</evidence>
<dbReference type="InterPro" id="IPR037157">
    <property type="entry name" value="Acetyltransf_C_sf"/>
</dbReference>
<dbReference type="PIRSF" id="PIRSF000456">
    <property type="entry name" value="UDP-GlcNAc_acltr"/>
    <property type="match status" value="1"/>
</dbReference>
<dbReference type="GO" id="GO:0009245">
    <property type="term" value="P:lipid A biosynthetic process"/>
    <property type="evidence" value="ECO:0007669"/>
    <property type="project" value="UniProtKB-KW"/>
</dbReference>
<feature type="domain" description="UDP N-acetylglucosamine O-acyltransferase C-terminal" evidence="8">
    <location>
        <begin position="177"/>
        <end position="254"/>
    </location>
</feature>
<evidence type="ECO:0000256" key="7">
    <source>
        <dbReference type="ARBA" id="ARBA00023315"/>
    </source>
</evidence>
<dbReference type="RefSeq" id="WP_145287876.1">
    <property type="nucleotide sequence ID" value="NZ_CP036291.1"/>
</dbReference>
<dbReference type="NCBIfam" id="TIGR01852">
    <property type="entry name" value="lipid_A_lpxA"/>
    <property type="match status" value="1"/>
</dbReference>
<dbReference type="GO" id="GO:0016020">
    <property type="term" value="C:membrane"/>
    <property type="evidence" value="ECO:0007669"/>
    <property type="project" value="GOC"/>
</dbReference>
<keyword evidence="3" id="KW-0441">Lipid A biosynthesis</keyword>
<dbReference type="OrthoDB" id="9807278at2"/>
<dbReference type="SUPFAM" id="SSF51161">
    <property type="entry name" value="Trimeric LpxA-like enzymes"/>
    <property type="match status" value="1"/>
</dbReference>
<dbReference type="GO" id="GO:0008780">
    <property type="term" value="F:acyl-[acyl-carrier-protein]-UDP-N-acetylglucosamine O-acyltransferase activity"/>
    <property type="evidence" value="ECO:0007669"/>
    <property type="project" value="UniProtKB-EC"/>
</dbReference>
<dbReference type="Pfam" id="PF13720">
    <property type="entry name" value="Acetyltransf_11"/>
    <property type="match status" value="1"/>
</dbReference>
<protein>
    <submittedName>
        <fullName evidence="9">Acyl-[acyl-carrier-protein]--UDP-N-acetylglucosamine O-acyltransferase</fullName>
        <ecNumber evidence="9">2.3.1.129</ecNumber>
    </submittedName>
</protein>